<organism evidence="1 2">
    <name type="scientific">Phytophthora fragariae</name>
    <dbReference type="NCBI Taxonomy" id="53985"/>
    <lineage>
        <taxon>Eukaryota</taxon>
        <taxon>Sar</taxon>
        <taxon>Stramenopiles</taxon>
        <taxon>Oomycota</taxon>
        <taxon>Peronosporomycetes</taxon>
        <taxon>Peronosporales</taxon>
        <taxon>Peronosporaceae</taxon>
        <taxon>Phytophthora</taxon>
    </lineage>
</organism>
<reference evidence="1 2" key="1">
    <citation type="submission" date="2018-08" db="EMBL/GenBank/DDBJ databases">
        <title>Genomic investigation of the strawberry pathogen Phytophthora fragariae indicates pathogenicity is determined by transcriptional variation in three key races.</title>
        <authorList>
            <person name="Adams T.M."/>
            <person name="Armitage A.D."/>
            <person name="Sobczyk M.K."/>
            <person name="Bates H.J."/>
            <person name="Dunwell J.M."/>
            <person name="Nellist C.F."/>
            <person name="Harrison R.J."/>
        </authorList>
    </citation>
    <scope>NUCLEOTIDE SEQUENCE [LARGE SCALE GENOMIC DNA]</scope>
    <source>
        <strain evidence="1 2">NOV-27</strain>
    </source>
</reference>
<accession>A0A6A3ZBH9</accession>
<evidence type="ECO:0000313" key="2">
    <source>
        <dbReference type="Proteomes" id="UP000433483"/>
    </source>
</evidence>
<evidence type="ECO:0000313" key="1">
    <source>
        <dbReference type="EMBL" id="KAE9233468.1"/>
    </source>
</evidence>
<dbReference type="AlphaFoldDB" id="A0A6A3ZBH9"/>
<dbReference type="Proteomes" id="UP000433483">
    <property type="component" value="Unassembled WGS sequence"/>
</dbReference>
<sequence length="137" mass="15270">MLRVPGLDDVLKQAAVHHAQLVDLRGREHLQDLKRDGAEHALGGLDRKLTNLVQRSPTHMRCMVPTVTEPAGSPCCSAIHLDHHSHLGIPPFRVRSFVPGKKNPATLVSLPDPVLSRQLRVHRVWGLVYLTLTKVIR</sequence>
<gene>
    <name evidence="1" type="ORF">PF005_g2306</name>
</gene>
<name>A0A6A3ZBH9_9STRA</name>
<keyword evidence="2" id="KW-1185">Reference proteome</keyword>
<comment type="caution">
    <text evidence="1">The sequence shown here is derived from an EMBL/GenBank/DDBJ whole genome shotgun (WGS) entry which is preliminary data.</text>
</comment>
<protein>
    <submittedName>
        <fullName evidence="1">Uncharacterized protein</fullName>
    </submittedName>
</protein>
<proteinExistence type="predicted"/>
<dbReference type="EMBL" id="QXGB01000062">
    <property type="protein sequence ID" value="KAE9233468.1"/>
    <property type="molecule type" value="Genomic_DNA"/>
</dbReference>